<name>A0ABY5W1Y4_9ACTN</name>
<evidence type="ECO:0000313" key="5">
    <source>
        <dbReference type="Proteomes" id="UP001059617"/>
    </source>
</evidence>
<keyword evidence="5" id="KW-1185">Reference proteome</keyword>
<gene>
    <name evidence="4" type="ORF">Dfulv_02060</name>
</gene>
<dbReference type="SUPFAM" id="SSF51735">
    <property type="entry name" value="NAD(P)-binding Rossmann-fold domains"/>
    <property type="match status" value="1"/>
</dbReference>
<accession>A0ABY5W1Y4</accession>
<protein>
    <submittedName>
        <fullName evidence="4">NAD-dependent epimerase/dehydratase family protein</fullName>
    </submittedName>
</protein>
<sequence>MTAVPSTGLPPGGRVLVTGGSGAIGAASAAALHAAGYEVSALDVAAAGPAPGIRHVPGDVRDLDLLLATLAGVDAVVHCGGLPSDRPGREDELFAVNVAGTCTLLHAAVRCGVPRLVYLSSVNALGCVGAGRPRYLPVDDDHPHHPVSPYQLSKHLAEEACRQVSAQHGLTTICLRPCYVTHPDPSPRPAGPDADGLFAYVDLRDVTDAVRAALTADLTGFHALLLAAPDLWSGGDPARTAAELHPDLPWRGSPDGGLVDCRPARRLLGWSARHRRPRTD</sequence>
<evidence type="ECO:0000256" key="2">
    <source>
        <dbReference type="ARBA" id="ARBA00023445"/>
    </source>
</evidence>
<dbReference type="Proteomes" id="UP001059617">
    <property type="component" value="Chromosome"/>
</dbReference>
<keyword evidence="1" id="KW-0560">Oxidoreductase</keyword>
<feature type="domain" description="NAD-dependent epimerase/dehydratase" evidence="3">
    <location>
        <begin position="15"/>
        <end position="183"/>
    </location>
</feature>
<evidence type="ECO:0000256" key="1">
    <source>
        <dbReference type="ARBA" id="ARBA00023002"/>
    </source>
</evidence>
<dbReference type="RefSeq" id="WP_259860895.1">
    <property type="nucleotide sequence ID" value="NZ_BAAAST010000055.1"/>
</dbReference>
<dbReference type="EMBL" id="CP073720">
    <property type="protein sequence ID" value="UWP83116.1"/>
    <property type="molecule type" value="Genomic_DNA"/>
</dbReference>
<organism evidence="4 5">
    <name type="scientific">Dactylosporangium fulvum</name>
    <dbReference type="NCBI Taxonomy" id="53359"/>
    <lineage>
        <taxon>Bacteria</taxon>
        <taxon>Bacillati</taxon>
        <taxon>Actinomycetota</taxon>
        <taxon>Actinomycetes</taxon>
        <taxon>Micromonosporales</taxon>
        <taxon>Micromonosporaceae</taxon>
        <taxon>Dactylosporangium</taxon>
    </lineage>
</organism>
<dbReference type="PANTHER" id="PTHR10366">
    <property type="entry name" value="NAD DEPENDENT EPIMERASE/DEHYDRATASE"/>
    <property type="match status" value="1"/>
</dbReference>
<reference evidence="4" key="1">
    <citation type="submission" date="2021-04" db="EMBL/GenBank/DDBJ databases">
        <authorList>
            <person name="Hartkoorn R.C."/>
            <person name="Beaudoing E."/>
            <person name="Hot D."/>
        </authorList>
    </citation>
    <scope>NUCLEOTIDE SEQUENCE</scope>
    <source>
        <strain evidence="4">NRRL B-16292</strain>
    </source>
</reference>
<dbReference type="Gene3D" id="3.40.50.720">
    <property type="entry name" value="NAD(P)-binding Rossmann-like Domain"/>
    <property type="match status" value="1"/>
</dbReference>
<proteinExistence type="inferred from homology"/>
<comment type="similarity">
    <text evidence="2">Belongs to the NAD(P)-dependent epimerase/dehydratase family. Dihydroflavonol-4-reductase subfamily.</text>
</comment>
<reference evidence="4" key="2">
    <citation type="submission" date="2022-09" db="EMBL/GenBank/DDBJ databases">
        <title>Biosynthetic gene clusters of Dactylosporangioum fulvum.</title>
        <authorList>
            <person name="Caradec T."/>
        </authorList>
    </citation>
    <scope>NUCLEOTIDE SEQUENCE</scope>
    <source>
        <strain evidence="4">NRRL B-16292</strain>
    </source>
</reference>
<evidence type="ECO:0000259" key="3">
    <source>
        <dbReference type="Pfam" id="PF01370"/>
    </source>
</evidence>
<dbReference type="Pfam" id="PF01370">
    <property type="entry name" value="Epimerase"/>
    <property type="match status" value="1"/>
</dbReference>
<evidence type="ECO:0000313" key="4">
    <source>
        <dbReference type="EMBL" id="UWP83116.1"/>
    </source>
</evidence>
<dbReference type="PANTHER" id="PTHR10366:SF564">
    <property type="entry name" value="STEROL-4-ALPHA-CARBOXYLATE 3-DEHYDROGENASE, DECARBOXYLATING"/>
    <property type="match status" value="1"/>
</dbReference>
<dbReference type="InterPro" id="IPR001509">
    <property type="entry name" value="Epimerase_deHydtase"/>
</dbReference>
<dbReference type="InterPro" id="IPR050425">
    <property type="entry name" value="NAD(P)_dehydrat-like"/>
</dbReference>
<dbReference type="InterPro" id="IPR036291">
    <property type="entry name" value="NAD(P)-bd_dom_sf"/>
</dbReference>